<feature type="chain" id="PRO_5046875377" evidence="1">
    <location>
        <begin position="35"/>
        <end position="391"/>
    </location>
</feature>
<protein>
    <submittedName>
        <fullName evidence="2">Lactonase family protein</fullName>
    </submittedName>
</protein>
<proteinExistence type="predicted"/>
<sequence length="391" mass="38196">MFTDHATIKKIALGAAAAAATFGAGLLGAVPSVAAGPEWHGSPAGAVFVQNNGAAGNSVTVFDRSDAGTLTRAGSYATGGLGGAETGAAVDPLASQGSLTFDSPAQLLFAVNAGSNTVTVFKVHGDRLQLREVLPSRGLFPTSVAVSGGLAYVLNAGGQGSVSGFREVDGRVVPLPGSTRTLGLGNADVPAFLQAPAQVAISPDRAHLVVATKAHNTLDVFSLGRSGEPTAAPVVTPSAGAVPFALTFDAGGRLQVANASGSVSAYQLRAGGGLSLVSGPVANGQAATCWTTNARGYLYAANAGSATITGYRVGAGGGLSLLQPSGVSATTDAGPVDIASTADGHFLYQLATGAGAIDEFSVAQDGTLASVGAVTGLSADNGSGMEGIAVS</sequence>
<dbReference type="InterPro" id="IPR011045">
    <property type="entry name" value="N2O_reductase_N"/>
</dbReference>
<gene>
    <name evidence="2" type="ORF">G6N77_12870</name>
</gene>
<dbReference type="EMBL" id="JAAKZI010000022">
    <property type="protein sequence ID" value="NGN84341.1"/>
    <property type="molecule type" value="Genomic_DNA"/>
</dbReference>
<keyword evidence="3" id="KW-1185">Reference proteome</keyword>
<comment type="caution">
    <text evidence="2">The sequence shown here is derived from an EMBL/GenBank/DDBJ whole genome shotgun (WGS) entry which is preliminary data.</text>
</comment>
<feature type="signal peptide" evidence="1">
    <location>
        <begin position="1"/>
        <end position="34"/>
    </location>
</feature>
<name>A0ABX0DBQ3_9MICC</name>
<dbReference type="PANTHER" id="PTHR30344">
    <property type="entry name" value="6-PHOSPHOGLUCONOLACTONASE-RELATED"/>
    <property type="match status" value="1"/>
</dbReference>
<reference evidence="2 3" key="1">
    <citation type="submission" date="2020-02" db="EMBL/GenBank/DDBJ databases">
        <title>Genome sequence of the type strain DSM 27180 of Arthrobacter silviterrae.</title>
        <authorList>
            <person name="Gao J."/>
            <person name="Sun J."/>
        </authorList>
    </citation>
    <scope>NUCLEOTIDE SEQUENCE [LARGE SCALE GENOMIC DNA]</scope>
    <source>
        <strain evidence="2 3">DSM 27180</strain>
    </source>
</reference>
<evidence type="ECO:0000256" key="1">
    <source>
        <dbReference type="SAM" id="SignalP"/>
    </source>
</evidence>
<accession>A0ABX0DBQ3</accession>
<keyword evidence="1" id="KW-0732">Signal</keyword>
<dbReference type="Proteomes" id="UP000479226">
    <property type="component" value="Unassembled WGS sequence"/>
</dbReference>
<dbReference type="PANTHER" id="PTHR30344:SF1">
    <property type="entry name" value="6-PHOSPHOGLUCONOLACTONASE"/>
    <property type="match status" value="1"/>
</dbReference>
<dbReference type="SUPFAM" id="SSF50974">
    <property type="entry name" value="Nitrous oxide reductase, N-terminal domain"/>
    <property type="match status" value="1"/>
</dbReference>
<organism evidence="2 3">
    <name type="scientific">Arthrobacter silviterrae</name>
    <dbReference type="NCBI Taxonomy" id="2026658"/>
    <lineage>
        <taxon>Bacteria</taxon>
        <taxon>Bacillati</taxon>
        <taxon>Actinomycetota</taxon>
        <taxon>Actinomycetes</taxon>
        <taxon>Micrococcales</taxon>
        <taxon>Micrococcaceae</taxon>
        <taxon>Arthrobacter</taxon>
    </lineage>
</organism>
<evidence type="ECO:0000313" key="2">
    <source>
        <dbReference type="EMBL" id="NGN84341.1"/>
    </source>
</evidence>
<dbReference type="RefSeq" id="WP_165182564.1">
    <property type="nucleotide sequence ID" value="NZ_JAAKZI010000022.1"/>
</dbReference>
<dbReference type="InterPro" id="IPR050282">
    <property type="entry name" value="Cycloisomerase_2"/>
</dbReference>
<evidence type="ECO:0000313" key="3">
    <source>
        <dbReference type="Proteomes" id="UP000479226"/>
    </source>
</evidence>
<dbReference type="InterPro" id="IPR015943">
    <property type="entry name" value="WD40/YVTN_repeat-like_dom_sf"/>
</dbReference>
<dbReference type="Gene3D" id="2.130.10.10">
    <property type="entry name" value="YVTN repeat-like/Quinoprotein amine dehydrogenase"/>
    <property type="match status" value="3"/>
</dbReference>